<name>B4PT89_DROYA</name>
<keyword evidence="3" id="KW-1185">Reference proteome</keyword>
<gene>
    <name evidence="2" type="primary">Dyak\GE18061</name>
    <name evidence="2" type="synonym">dyak_GLEANR_19349</name>
    <name evidence="2" type="synonym">GE18061</name>
    <name evidence="2" type="ORF">Dyak_GE18061</name>
</gene>
<feature type="chain" id="PRO_5006459178" evidence="1">
    <location>
        <begin position="23"/>
        <end position="312"/>
    </location>
</feature>
<feature type="signal peptide" evidence="1">
    <location>
        <begin position="1"/>
        <end position="22"/>
    </location>
</feature>
<dbReference type="AlphaFoldDB" id="B4PT89"/>
<evidence type="ECO:0000313" key="3">
    <source>
        <dbReference type="Proteomes" id="UP000002282"/>
    </source>
</evidence>
<reference evidence="2 3" key="2">
    <citation type="journal article" date="2007" name="PLoS Biol.">
        <title>Principles of genome evolution in the Drosophila melanogaster species group.</title>
        <authorList>
            <person name="Ranz J.M."/>
            <person name="Maurin D."/>
            <person name="Chan Y.S."/>
            <person name="von Grotthuss M."/>
            <person name="Hillier L.W."/>
            <person name="Roote J."/>
            <person name="Ashburner M."/>
            <person name="Bergman C.M."/>
        </authorList>
    </citation>
    <scope>NUCLEOTIDE SEQUENCE [LARGE SCALE GENOMIC DNA]</scope>
    <source>
        <strain evidence="3">Tai18E2 / Tucson 14021-0261.01</strain>
    </source>
</reference>
<evidence type="ECO:0000313" key="2">
    <source>
        <dbReference type="EMBL" id="EDW96550.2"/>
    </source>
</evidence>
<protein>
    <submittedName>
        <fullName evidence="2">Uncharacterized protein</fullName>
    </submittedName>
</protein>
<dbReference type="OrthoDB" id="7859684at2759"/>
<reference evidence="2 3" key="1">
    <citation type="journal article" date="2007" name="Nature">
        <title>Evolution of genes and genomes on the Drosophila phylogeny.</title>
        <authorList>
            <consortium name="Drosophila 12 Genomes Consortium"/>
            <person name="Clark A.G."/>
            <person name="Eisen M.B."/>
            <person name="Smith D.R."/>
            <person name="Bergman C.M."/>
            <person name="Oliver B."/>
            <person name="Markow T.A."/>
            <person name="Kaufman T.C."/>
            <person name="Kellis M."/>
            <person name="Gelbart W."/>
            <person name="Iyer V.N."/>
            <person name="Pollard D.A."/>
            <person name="Sackton T.B."/>
            <person name="Larracuente A.M."/>
            <person name="Singh N.D."/>
            <person name="Abad J.P."/>
            <person name="Abt D.N."/>
            <person name="Adryan B."/>
            <person name="Aguade M."/>
            <person name="Akashi H."/>
            <person name="Anderson W.W."/>
            <person name="Aquadro C.F."/>
            <person name="Ardell D.H."/>
            <person name="Arguello R."/>
            <person name="Artieri C.G."/>
            <person name="Barbash D.A."/>
            <person name="Barker D."/>
            <person name="Barsanti P."/>
            <person name="Batterham P."/>
            <person name="Batzoglou S."/>
            <person name="Begun D."/>
            <person name="Bhutkar A."/>
            <person name="Blanco E."/>
            <person name="Bosak S.A."/>
            <person name="Bradley R.K."/>
            <person name="Brand A.D."/>
            <person name="Brent M.R."/>
            <person name="Brooks A.N."/>
            <person name="Brown R.H."/>
            <person name="Butlin R.K."/>
            <person name="Caggese C."/>
            <person name="Calvi B.R."/>
            <person name="Bernardo de Carvalho A."/>
            <person name="Caspi A."/>
            <person name="Castrezana S."/>
            <person name="Celniker S.E."/>
            <person name="Chang J.L."/>
            <person name="Chapple C."/>
            <person name="Chatterji S."/>
            <person name="Chinwalla A."/>
            <person name="Civetta A."/>
            <person name="Clifton S.W."/>
            <person name="Comeron J.M."/>
            <person name="Costello J.C."/>
            <person name="Coyne J.A."/>
            <person name="Daub J."/>
            <person name="David R.G."/>
            <person name="Delcher A.L."/>
            <person name="Delehaunty K."/>
            <person name="Do C.B."/>
            <person name="Ebling H."/>
            <person name="Edwards K."/>
            <person name="Eickbush T."/>
            <person name="Evans J.D."/>
            <person name="Filipski A."/>
            <person name="Findeiss S."/>
            <person name="Freyhult E."/>
            <person name="Fulton L."/>
            <person name="Fulton R."/>
            <person name="Garcia A.C."/>
            <person name="Gardiner A."/>
            <person name="Garfield D.A."/>
            <person name="Garvin B.E."/>
            <person name="Gibson G."/>
            <person name="Gilbert D."/>
            <person name="Gnerre S."/>
            <person name="Godfrey J."/>
            <person name="Good R."/>
            <person name="Gotea V."/>
            <person name="Gravely B."/>
            <person name="Greenberg A.J."/>
            <person name="Griffiths-Jones S."/>
            <person name="Gross S."/>
            <person name="Guigo R."/>
            <person name="Gustafson E.A."/>
            <person name="Haerty W."/>
            <person name="Hahn M.W."/>
            <person name="Halligan D.L."/>
            <person name="Halpern A.L."/>
            <person name="Halter G.M."/>
            <person name="Han M.V."/>
            <person name="Heger A."/>
            <person name="Hillier L."/>
            <person name="Hinrichs A.S."/>
            <person name="Holmes I."/>
            <person name="Hoskins R.A."/>
            <person name="Hubisz M.J."/>
            <person name="Hultmark D."/>
            <person name="Huntley M.A."/>
            <person name="Jaffe D.B."/>
            <person name="Jagadeeshan S."/>
            <person name="Jeck W.R."/>
            <person name="Johnson J."/>
            <person name="Jones C.D."/>
            <person name="Jordan W.C."/>
            <person name="Karpen G.H."/>
            <person name="Kataoka E."/>
            <person name="Keightley P.D."/>
            <person name="Kheradpour P."/>
            <person name="Kirkness E.F."/>
            <person name="Koerich L.B."/>
            <person name="Kristiansen K."/>
            <person name="Kudrna D."/>
            <person name="Kulathinal R.J."/>
            <person name="Kumar S."/>
            <person name="Kwok R."/>
            <person name="Lander E."/>
            <person name="Langley C.H."/>
            <person name="Lapoint R."/>
            <person name="Lazzaro B.P."/>
            <person name="Lee S.J."/>
            <person name="Levesque L."/>
            <person name="Li R."/>
            <person name="Lin C.F."/>
            <person name="Lin M.F."/>
            <person name="Lindblad-Toh K."/>
            <person name="Llopart A."/>
            <person name="Long M."/>
            <person name="Low L."/>
            <person name="Lozovsky E."/>
            <person name="Lu J."/>
            <person name="Luo M."/>
            <person name="Machado C.A."/>
            <person name="Makalowski W."/>
            <person name="Marzo M."/>
            <person name="Matsuda M."/>
            <person name="Matzkin L."/>
            <person name="McAllister B."/>
            <person name="McBride C.S."/>
            <person name="McKernan B."/>
            <person name="McKernan K."/>
            <person name="Mendez-Lago M."/>
            <person name="Minx P."/>
            <person name="Mollenhauer M.U."/>
            <person name="Montooth K."/>
            <person name="Mount S.M."/>
            <person name="Mu X."/>
            <person name="Myers E."/>
            <person name="Negre B."/>
            <person name="Newfeld S."/>
            <person name="Nielsen R."/>
            <person name="Noor M.A."/>
            <person name="O'Grady P."/>
            <person name="Pachter L."/>
            <person name="Papaceit M."/>
            <person name="Parisi M.J."/>
            <person name="Parisi M."/>
            <person name="Parts L."/>
            <person name="Pedersen J.S."/>
            <person name="Pesole G."/>
            <person name="Phillippy A.M."/>
            <person name="Ponting C.P."/>
            <person name="Pop M."/>
            <person name="Porcelli D."/>
            <person name="Powell J.R."/>
            <person name="Prohaska S."/>
            <person name="Pruitt K."/>
            <person name="Puig M."/>
            <person name="Quesneville H."/>
            <person name="Ram K.R."/>
            <person name="Rand D."/>
            <person name="Rasmussen M.D."/>
            <person name="Reed L.K."/>
            <person name="Reenan R."/>
            <person name="Reily A."/>
            <person name="Remington K.A."/>
            <person name="Rieger T.T."/>
            <person name="Ritchie M.G."/>
            <person name="Robin C."/>
            <person name="Rogers Y.H."/>
            <person name="Rohde C."/>
            <person name="Rozas J."/>
            <person name="Rubenfield M.J."/>
            <person name="Ruiz A."/>
            <person name="Russo S."/>
            <person name="Salzberg S.L."/>
            <person name="Sanchez-Gracia A."/>
            <person name="Saranga D.J."/>
            <person name="Sato H."/>
            <person name="Schaeffer S.W."/>
            <person name="Schatz M.C."/>
            <person name="Schlenke T."/>
            <person name="Schwartz R."/>
            <person name="Segarra C."/>
            <person name="Singh R.S."/>
            <person name="Sirot L."/>
            <person name="Sirota M."/>
            <person name="Sisneros N.B."/>
            <person name="Smith C.D."/>
            <person name="Smith T.F."/>
            <person name="Spieth J."/>
            <person name="Stage D.E."/>
            <person name="Stark A."/>
            <person name="Stephan W."/>
            <person name="Strausberg R.L."/>
            <person name="Strempel S."/>
            <person name="Sturgill D."/>
            <person name="Sutton G."/>
            <person name="Sutton G.G."/>
            <person name="Tao W."/>
            <person name="Teichmann S."/>
            <person name="Tobari Y.N."/>
            <person name="Tomimura Y."/>
            <person name="Tsolas J.M."/>
            <person name="Valente V.L."/>
            <person name="Venter E."/>
            <person name="Venter J.C."/>
            <person name="Vicario S."/>
            <person name="Vieira F.G."/>
            <person name="Vilella A.J."/>
            <person name="Villasante A."/>
            <person name="Walenz B."/>
            <person name="Wang J."/>
            <person name="Wasserman M."/>
            <person name="Watts T."/>
            <person name="Wilson D."/>
            <person name="Wilson R.K."/>
            <person name="Wing R.A."/>
            <person name="Wolfner M.F."/>
            <person name="Wong A."/>
            <person name="Wong G.K."/>
            <person name="Wu C.I."/>
            <person name="Wu G."/>
            <person name="Yamamoto D."/>
            <person name="Yang H.P."/>
            <person name="Yang S.P."/>
            <person name="Yorke J.A."/>
            <person name="Yoshida K."/>
            <person name="Zdobnov E."/>
            <person name="Zhang P."/>
            <person name="Zhang Y."/>
            <person name="Zimin A.V."/>
            <person name="Baldwin J."/>
            <person name="Abdouelleil A."/>
            <person name="Abdulkadir J."/>
            <person name="Abebe A."/>
            <person name="Abera B."/>
            <person name="Abreu J."/>
            <person name="Acer S.C."/>
            <person name="Aftuck L."/>
            <person name="Alexander A."/>
            <person name="An P."/>
            <person name="Anderson E."/>
            <person name="Anderson S."/>
            <person name="Arachi H."/>
            <person name="Azer M."/>
            <person name="Bachantsang P."/>
            <person name="Barry A."/>
            <person name="Bayul T."/>
            <person name="Berlin A."/>
            <person name="Bessette D."/>
            <person name="Bloom T."/>
            <person name="Blye J."/>
            <person name="Boguslavskiy L."/>
            <person name="Bonnet C."/>
            <person name="Boukhgalter B."/>
            <person name="Bourzgui I."/>
            <person name="Brown A."/>
            <person name="Cahill P."/>
            <person name="Channer S."/>
            <person name="Cheshatsang Y."/>
            <person name="Chuda L."/>
            <person name="Citroen M."/>
            <person name="Collymore A."/>
            <person name="Cooke P."/>
            <person name="Costello M."/>
            <person name="D'Aco K."/>
            <person name="Daza R."/>
            <person name="De Haan G."/>
            <person name="DeGray S."/>
            <person name="DeMaso C."/>
            <person name="Dhargay N."/>
            <person name="Dooley K."/>
            <person name="Dooley E."/>
            <person name="Doricent M."/>
            <person name="Dorje P."/>
            <person name="Dorjee K."/>
            <person name="Dupes A."/>
            <person name="Elong R."/>
            <person name="Falk J."/>
            <person name="Farina A."/>
            <person name="Faro S."/>
            <person name="Ferguson D."/>
            <person name="Fisher S."/>
            <person name="Foley C.D."/>
            <person name="Franke A."/>
            <person name="Friedrich D."/>
            <person name="Gadbois L."/>
            <person name="Gearin G."/>
            <person name="Gearin C.R."/>
            <person name="Giannoukos G."/>
            <person name="Goode T."/>
            <person name="Graham J."/>
            <person name="Grandbois E."/>
            <person name="Grewal S."/>
            <person name="Gyaltsen K."/>
            <person name="Hafez N."/>
            <person name="Hagos B."/>
            <person name="Hall J."/>
            <person name="Henson C."/>
            <person name="Hollinger A."/>
            <person name="Honan T."/>
            <person name="Huard M.D."/>
            <person name="Hughes L."/>
            <person name="Hurhula B."/>
            <person name="Husby M.E."/>
            <person name="Kamat A."/>
            <person name="Kanga B."/>
            <person name="Kashin S."/>
            <person name="Khazanovich D."/>
            <person name="Kisner P."/>
            <person name="Lance K."/>
            <person name="Lara M."/>
            <person name="Lee W."/>
            <person name="Lennon N."/>
            <person name="Letendre F."/>
            <person name="LeVine R."/>
            <person name="Lipovsky A."/>
            <person name="Liu X."/>
            <person name="Liu J."/>
            <person name="Liu S."/>
            <person name="Lokyitsang T."/>
            <person name="Lokyitsang Y."/>
            <person name="Lubonja R."/>
            <person name="Lui A."/>
            <person name="MacDonald P."/>
            <person name="Magnisalis V."/>
            <person name="Maru K."/>
            <person name="Matthews C."/>
            <person name="McCusker W."/>
            <person name="McDonough S."/>
            <person name="Mehta T."/>
            <person name="Meldrim J."/>
            <person name="Meneus L."/>
            <person name="Mihai O."/>
            <person name="Mihalev A."/>
            <person name="Mihova T."/>
            <person name="Mittelman R."/>
            <person name="Mlenga V."/>
            <person name="Montmayeur A."/>
            <person name="Mulrain L."/>
            <person name="Navidi A."/>
            <person name="Naylor J."/>
            <person name="Negash T."/>
            <person name="Nguyen T."/>
            <person name="Nguyen N."/>
            <person name="Nicol R."/>
            <person name="Norbu C."/>
            <person name="Norbu N."/>
            <person name="Novod N."/>
            <person name="O'Neill B."/>
            <person name="Osman S."/>
            <person name="Markiewicz E."/>
            <person name="Oyono O.L."/>
            <person name="Patti C."/>
            <person name="Phunkhang P."/>
            <person name="Pierre F."/>
            <person name="Priest M."/>
            <person name="Raghuraman S."/>
            <person name="Rege F."/>
            <person name="Reyes R."/>
            <person name="Rise C."/>
            <person name="Rogov P."/>
            <person name="Ross K."/>
            <person name="Ryan E."/>
            <person name="Settipalli S."/>
            <person name="Shea T."/>
            <person name="Sherpa N."/>
            <person name="Shi L."/>
            <person name="Shih D."/>
            <person name="Sparrow T."/>
            <person name="Spaulding J."/>
            <person name="Stalker J."/>
            <person name="Stange-Thomann N."/>
            <person name="Stavropoulos S."/>
            <person name="Stone C."/>
            <person name="Strader C."/>
            <person name="Tesfaye S."/>
            <person name="Thomson T."/>
            <person name="Thoulutsang Y."/>
            <person name="Thoulutsang D."/>
            <person name="Topham K."/>
            <person name="Topping I."/>
            <person name="Tsamla T."/>
            <person name="Vassiliev H."/>
            <person name="Vo A."/>
            <person name="Wangchuk T."/>
            <person name="Wangdi T."/>
            <person name="Weiand M."/>
            <person name="Wilkinson J."/>
            <person name="Wilson A."/>
            <person name="Yadav S."/>
            <person name="Young G."/>
            <person name="Yu Q."/>
            <person name="Zembek L."/>
            <person name="Zhong D."/>
            <person name="Zimmer A."/>
            <person name="Zwirko Z."/>
            <person name="Jaffe D.B."/>
            <person name="Alvarez P."/>
            <person name="Brockman W."/>
            <person name="Butler J."/>
            <person name="Chin C."/>
            <person name="Gnerre S."/>
            <person name="Grabherr M."/>
            <person name="Kleber M."/>
            <person name="Mauceli E."/>
            <person name="MacCallum I."/>
        </authorList>
    </citation>
    <scope>NUCLEOTIDE SEQUENCE [LARGE SCALE GENOMIC DNA]</scope>
    <source>
        <strain evidence="3">Tai18E2 / Tucson 14021-0261.01</strain>
    </source>
</reference>
<proteinExistence type="predicted"/>
<organism evidence="2 3">
    <name type="scientific">Drosophila yakuba</name>
    <name type="common">Fruit fly</name>
    <dbReference type="NCBI Taxonomy" id="7245"/>
    <lineage>
        <taxon>Eukaryota</taxon>
        <taxon>Metazoa</taxon>
        <taxon>Ecdysozoa</taxon>
        <taxon>Arthropoda</taxon>
        <taxon>Hexapoda</taxon>
        <taxon>Insecta</taxon>
        <taxon>Pterygota</taxon>
        <taxon>Neoptera</taxon>
        <taxon>Endopterygota</taxon>
        <taxon>Diptera</taxon>
        <taxon>Brachycera</taxon>
        <taxon>Muscomorpha</taxon>
        <taxon>Ephydroidea</taxon>
        <taxon>Drosophilidae</taxon>
        <taxon>Drosophila</taxon>
        <taxon>Sophophora</taxon>
    </lineage>
</organism>
<evidence type="ECO:0000256" key="1">
    <source>
        <dbReference type="SAM" id="SignalP"/>
    </source>
</evidence>
<accession>B4PT89</accession>
<sequence length="312" mass="36455">MKISTKMIGIIFLARLLKQVDGKGEISDLESLAKTDAKYTALLKEINATFHNRPTHIKKNAEFEKNFQTVLIALNLSMYDIATKIDTYTDFTVYNQIRVELERKIFKKIQVAERLLKLENLLPKCRTFFGDQQSLLVRGFYQSNLMKLELLHDPSPECENVELQQIFIEPTSTTSKPHNYDIDIVKTLVKYHTRPWGNKTYKEFDEKIWILFMAINSEEQKFKKDALATFNKYDEHRAILDKALAIRIGEFTKQIPNEKNPCKVHLIRLKKELGRAMFAAIKKKHDILVESNYVRSCLNNNRKLYKGTYALN</sequence>
<dbReference type="KEGG" id="dya:Dyak_GE18061"/>
<dbReference type="EMBL" id="CM000160">
    <property type="protein sequence ID" value="EDW96550.2"/>
    <property type="molecule type" value="Genomic_DNA"/>
</dbReference>
<keyword evidence="1" id="KW-0732">Signal</keyword>
<dbReference type="HOGENOM" id="CLU_080540_0_0_1"/>
<dbReference type="Proteomes" id="UP000002282">
    <property type="component" value="Chromosome 3R"/>
</dbReference>